<sequence length="60" mass="6594">MWDHLQRGKKTGKARSDIRPHGVTVGSPEAASRIPRRLLHPNEVSTDTSISLLAPNSSYT</sequence>
<accession>A0A1H8D966</accession>
<gene>
    <name evidence="2" type="ORF">SAMN05216404_102204</name>
</gene>
<evidence type="ECO:0000256" key="1">
    <source>
        <dbReference type="SAM" id="MobiDB-lite"/>
    </source>
</evidence>
<reference evidence="2 3" key="1">
    <citation type="submission" date="2016-10" db="EMBL/GenBank/DDBJ databases">
        <authorList>
            <person name="de Groot N.N."/>
        </authorList>
    </citation>
    <scope>NUCLEOTIDE SEQUENCE [LARGE SCALE GENOMIC DNA]</scope>
    <source>
        <strain evidence="2 3">Nl18</strain>
    </source>
</reference>
<feature type="region of interest" description="Disordered" evidence="1">
    <location>
        <begin position="1"/>
        <end position="60"/>
    </location>
</feature>
<protein>
    <submittedName>
        <fullName evidence="2">Uncharacterized protein</fullName>
    </submittedName>
</protein>
<dbReference type="EMBL" id="FOCT01000002">
    <property type="protein sequence ID" value="SEN03820.1"/>
    <property type="molecule type" value="Genomic_DNA"/>
</dbReference>
<dbReference type="Proteomes" id="UP000183898">
    <property type="component" value="Unassembled WGS sequence"/>
</dbReference>
<organism evidence="2 3">
    <name type="scientific">Nitrosospira multiformis</name>
    <dbReference type="NCBI Taxonomy" id="1231"/>
    <lineage>
        <taxon>Bacteria</taxon>
        <taxon>Pseudomonadati</taxon>
        <taxon>Pseudomonadota</taxon>
        <taxon>Betaproteobacteria</taxon>
        <taxon>Nitrosomonadales</taxon>
        <taxon>Nitrosomonadaceae</taxon>
        <taxon>Nitrosospira</taxon>
    </lineage>
</organism>
<dbReference type="AlphaFoldDB" id="A0A1H8D966"/>
<evidence type="ECO:0000313" key="2">
    <source>
        <dbReference type="EMBL" id="SEN03820.1"/>
    </source>
</evidence>
<feature type="compositionally biased region" description="Polar residues" evidence="1">
    <location>
        <begin position="43"/>
        <end position="60"/>
    </location>
</feature>
<proteinExistence type="predicted"/>
<evidence type="ECO:0000313" key="3">
    <source>
        <dbReference type="Proteomes" id="UP000183898"/>
    </source>
</evidence>
<name>A0A1H8D966_9PROT</name>